<name>A0A369TPI8_9RHOB</name>
<dbReference type="AlphaFoldDB" id="A0A369TPI8"/>
<keyword evidence="3 7" id="KW-0227">DNA damage</keyword>
<dbReference type="Pfam" id="PF11967">
    <property type="entry name" value="RecO_N"/>
    <property type="match status" value="1"/>
</dbReference>
<reference evidence="9 10" key="1">
    <citation type="submission" date="2018-07" db="EMBL/GenBank/DDBJ databases">
        <title>Thalassococcus profundi sp. nov., a marine bacterium isolated from deep seawater of Okinawa Trough.</title>
        <authorList>
            <person name="Yu M."/>
        </authorList>
    </citation>
    <scope>NUCLEOTIDE SEQUENCE [LARGE SCALE GENOMIC DNA]</scope>
    <source>
        <strain evidence="9 10">WRAS1</strain>
    </source>
</reference>
<dbReference type="OrthoDB" id="9804792at2"/>
<dbReference type="Pfam" id="PF02565">
    <property type="entry name" value="RecO_C"/>
    <property type="match status" value="1"/>
</dbReference>
<evidence type="ECO:0000259" key="8">
    <source>
        <dbReference type="Pfam" id="PF11967"/>
    </source>
</evidence>
<dbReference type="InterPro" id="IPR037278">
    <property type="entry name" value="ARFGAP/RecO"/>
</dbReference>
<dbReference type="HAMAP" id="MF_00201">
    <property type="entry name" value="RecO"/>
    <property type="match status" value="1"/>
</dbReference>
<evidence type="ECO:0000256" key="7">
    <source>
        <dbReference type="HAMAP-Rule" id="MF_00201"/>
    </source>
</evidence>
<dbReference type="RefSeq" id="WP_114510937.1">
    <property type="nucleotide sequence ID" value="NZ_QPMK01000006.1"/>
</dbReference>
<comment type="similarity">
    <text evidence="1 7">Belongs to the RecO family.</text>
</comment>
<keyword evidence="4 7" id="KW-0233">DNA recombination</keyword>
<evidence type="ECO:0000256" key="1">
    <source>
        <dbReference type="ARBA" id="ARBA00007452"/>
    </source>
</evidence>
<dbReference type="GO" id="GO:0006302">
    <property type="term" value="P:double-strand break repair"/>
    <property type="evidence" value="ECO:0007669"/>
    <property type="project" value="TreeGrafter"/>
</dbReference>
<dbReference type="PANTHER" id="PTHR33991:SF1">
    <property type="entry name" value="DNA REPAIR PROTEIN RECO"/>
    <property type="match status" value="1"/>
</dbReference>
<dbReference type="SUPFAM" id="SSF57863">
    <property type="entry name" value="ArfGap/RecO-like zinc finger"/>
    <property type="match status" value="1"/>
</dbReference>
<keyword evidence="10" id="KW-1185">Reference proteome</keyword>
<feature type="domain" description="DNA replication/recombination mediator RecO N-terminal" evidence="8">
    <location>
        <begin position="1"/>
        <end position="71"/>
    </location>
</feature>
<proteinExistence type="inferred from homology"/>
<dbReference type="Proteomes" id="UP000253977">
    <property type="component" value="Unassembled WGS sequence"/>
</dbReference>
<evidence type="ECO:0000256" key="6">
    <source>
        <dbReference type="ARBA" id="ARBA00033409"/>
    </source>
</evidence>
<dbReference type="InterPro" id="IPR012340">
    <property type="entry name" value="NA-bd_OB-fold"/>
</dbReference>
<dbReference type="GO" id="GO:0006310">
    <property type="term" value="P:DNA recombination"/>
    <property type="evidence" value="ECO:0007669"/>
    <property type="project" value="UniProtKB-UniRule"/>
</dbReference>
<organism evidence="9 10">
    <name type="scientific">Thalassococcus profundi</name>
    <dbReference type="NCBI Taxonomy" id="2282382"/>
    <lineage>
        <taxon>Bacteria</taxon>
        <taxon>Pseudomonadati</taxon>
        <taxon>Pseudomonadota</taxon>
        <taxon>Alphaproteobacteria</taxon>
        <taxon>Rhodobacterales</taxon>
        <taxon>Roseobacteraceae</taxon>
        <taxon>Thalassococcus</taxon>
    </lineage>
</organism>
<comment type="caution">
    <text evidence="9">The sequence shown here is derived from an EMBL/GenBank/DDBJ whole genome shotgun (WGS) entry which is preliminary data.</text>
</comment>
<evidence type="ECO:0000256" key="4">
    <source>
        <dbReference type="ARBA" id="ARBA00023172"/>
    </source>
</evidence>
<protein>
    <recommendedName>
        <fullName evidence="2 7">DNA repair protein RecO</fullName>
    </recommendedName>
    <alternativeName>
        <fullName evidence="6 7">Recombination protein O</fullName>
    </alternativeName>
</protein>
<dbReference type="SUPFAM" id="SSF50249">
    <property type="entry name" value="Nucleic acid-binding proteins"/>
    <property type="match status" value="1"/>
</dbReference>
<accession>A0A369TPI8</accession>
<dbReference type="GO" id="GO:0043590">
    <property type="term" value="C:bacterial nucleoid"/>
    <property type="evidence" value="ECO:0007669"/>
    <property type="project" value="TreeGrafter"/>
</dbReference>
<gene>
    <name evidence="7" type="primary">recO</name>
    <name evidence="9" type="ORF">DU478_10655</name>
</gene>
<sequence length="244" mass="26352">MDWRDTGILLTTRRHGETSAILDVFTAEHGRHAGILRGGTSRRIAPSLQPGAQLDLAWRARLEDHLGTYTVEPQRSRAAQAMSDRLALAGLNAVTALLAFCLPERESHPALYARTHNLLDLLDQPDLWPLAYLRWEMALLDEMGFGLDLSACAATGGNDHLVYVSPRTGRAVSASGAGDWAPRLLPLPPVMLGEGMGADHEVLTALGTTGHFLSAHLAASLGDRPLPAARALFVERFGRRVDSA</sequence>
<keyword evidence="5 7" id="KW-0234">DNA repair</keyword>
<dbReference type="InterPro" id="IPR022572">
    <property type="entry name" value="DNA_rep/recomb_RecO_N"/>
</dbReference>
<dbReference type="Gene3D" id="2.40.50.140">
    <property type="entry name" value="Nucleic acid-binding proteins"/>
    <property type="match status" value="1"/>
</dbReference>
<dbReference type="InterPro" id="IPR042242">
    <property type="entry name" value="RecO_C"/>
</dbReference>
<dbReference type="Gene3D" id="1.20.1440.120">
    <property type="entry name" value="Recombination protein O, C-terminal domain"/>
    <property type="match status" value="1"/>
</dbReference>
<evidence type="ECO:0000256" key="3">
    <source>
        <dbReference type="ARBA" id="ARBA00022763"/>
    </source>
</evidence>
<evidence type="ECO:0000313" key="10">
    <source>
        <dbReference type="Proteomes" id="UP000253977"/>
    </source>
</evidence>
<evidence type="ECO:0000256" key="5">
    <source>
        <dbReference type="ARBA" id="ARBA00023204"/>
    </source>
</evidence>
<dbReference type="EMBL" id="QPMK01000006">
    <property type="protein sequence ID" value="RDD66365.1"/>
    <property type="molecule type" value="Genomic_DNA"/>
</dbReference>
<comment type="function">
    <text evidence="7">Involved in DNA repair and RecF pathway recombination.</text>
</comment>
<dbReference type="NCBIfam" id="TIGR00613">
    <property type="entry name" value="reco"/>
    <property type="match status" value="1"/>
</dbReference>
<dbReference type="PANTHER" id="PTHR33991">
    <property type="entry name" value="DNA REPAIR PROTEIN RECO"/>
    <property type="match status" value="1"/>
</dbReference>
<dbReference type="InterPro" id="IPR003717">
    <property type="entry name" value="RecO"/>
</dbReference>
<evidence type="ECO:0000313" key="9">
    <source>
        <dbReference type="EMBL" id="RDD66365.1"/>
    </source>
</evidence>
<evidence type="ECO:0000256" key="2">
    <source>
        <dbReference type="ARBA" id="ARBA00021310"/>
    </source>
</evidence>